<evidence type="ECO:0000313" key="1">
    <source>
        <dbReference type="EMBL" id="AKI82144.1"/>
    </source>
</evidence>
<dbReference type="EMBL" id="KR106204">
    <property type="protein sequence ID" value="AKI82144.1"/>
    <property type="molecule type" value="Genomic_RNA"/>
</dbReference>
<feature type="non-terminal residue" evidence="1">
    <location>
        <position position="82"/>
    </location>
</feature>
<accession>A0A0G2Y770</accession>
<reference evidence="1" key="1">
    <citation type="submission" date="2015-04" db="EMBL/GenBank/DDBJ databases">
        <title>Metagenomic characterization of fecal virome of Subantarctic and South American fur seals.</title>
        <authorList>
            <person name="Kluge M."/>
            <person name="Campos F.S."/>
            <person name="Franco A.C."/>
            <person name="Roehe P.M."/>
            <person name="Giongo A."/>
            <person name="Valdez F.P."/>
        </authorList>
    </citation>
    <scope>NUCLEOTIDE SEQUENCE</scope>
    <source>
        <strain evidence="1">Fur seal/AAUST39/BR/2012</strain>
    </source>
</reference>
<feature type="non-terminal residue" evidence="1">
    <location>
        <position position="1"/>
    </location>
</feature>
<sequence length="82" mass="9488">PNEAAWIFSKSAEVKESHNELNWSYVAASSHRMSALEIKRLHNLSLMIGMEVPYDAFHQNCDNWVKGLNHETWKSTLGGMWR</sequence>
<name>A0A0G2Y770_9PICO</name>
<proteinExistence type="predicted"/>
<organism evidence="1">
    <name type="scientific">Picornavirus fur seal/AAUST39/BR/2012</name>
    <dbReference type="NCBI Taxonomy" id="1659819"/>
    <lineage>
        <taxon>Viruses</taxon>
        <taxon>Riboviria</taxon>
        <taxon>Orthornavirae</taxon>
        <taxon>Pisuviricota</taxon>
        <taxon>Pisoniviricetes</taxon>
        <taxon>Picornavirales</taxon>
        <taxon>Picornaviridae</taxon>
    </lineage>
</organism>
<protein>
    <submittedName>
        <fullName evidence="1">Polyprotein</fullName>
    </submittedName>
</protein>